<dbReference type="GO" id="GO:0005524">
    <property type="term" value="F:ATP binding"/>
    <property type="evidence" value="ECO:0007669"/>
    <property type="project" value="UniProtKB-KW"/>
</dbReference>
<feature type="compositionally biased region" description="Basic and acidic residues" evidence="3">
    <location>
        <begin position="91"/>
        <end position="102"/>
    </location>
</feature>
<keyword evidence="2" id="KW-0067">ATP-binding</keyword>
<feature type="compositionally biased region" description="Gly residues" evidence="3">
    <location>
        <begin position="658"/>
        <end position="671"/>
    </location>
</feature>
<keyword evidence="5" id="KW-1185">Reference proteome</keyword>
<evidence type="ECO:0000256" key="3">
    <source>
        <dbReference type="SAM" id="MobiDB-lite"/>
    </source>
</evidence>
<feature type="compositionally biased region" description="Low complexity" evidence="3">
    <location>
        <begin position="232"/>
        <end position="241"/>
    </location>
</feature>
<dbReference type="AlphaFoldDB" id="C1MV37"/>
<feature type="region of interest" description="Disordered" evidence="3">
    <location>
        <begin position="75"/>
        <end position="111"/>
    </location>
</feature>
<dbReference type="PANTHER" id="PTHR16305:SF35">
    <property type="entry name" value="TRANSCRIPTIONAL ACTIVATOR DOMAIN"/>
    <property type="match status" value="1"/>
</dbReference>
<sequence>MLGRSVQAAPAQAASPGWMLVVDDAGALDPLSMGLIRAVLEHCSVPMVVLMCHDSVVKEGRHGTFDPVLVSMHSKRGRGKGSALSPNLPTIHDDDRGSDRGSDTASVTASVDSLTSTSLTRSYSERSSSNLKGGSGRDKDFLNVILNRKNDVWGVSAHEATATHATATAVASAKADLEWMLSRPGTSRVVVEPFTENELRVLVERRAAVILTRERGGVSGGGRDRDAGAGGTDALANDSTATGGGGKDADADDRDALFNTADSSSSSDKDKDKDGAAYVGLPASLHDAIYSTTRGDPLYAARVIDLLIASRAVVATETTDAPLHGGPAGWKVDVAATDADVVDRSSDTGLSVDAVCAMSLSDVVLEVIERRLSQDAQLAMRALAAAGTSFPAALACVIVQRRMSIVARDVVESEFESRSQSQSDATRSGGRTMTRMGVDDDDEKAGGAGGGGAGGGGGGKSSSFDSYAPTAANEHGVLLAYDVVSFASRAAKAIEELMEEGHIVAQWGSLSDALDAAKVAENDATLEFAAANVPFPLKQPRCLAAAPASDPMGGEGNRGRVARTPHMSFANAVTREILYASMPPRDRREIHLDVVGVLKSDAAHAEDILGDLAAAACLNDEAAYHLEVVQRIDRAALESAAHSASFFHRGKSEKEKTGGAGGASELGGSGGASPSRSRRPSVGGVSASSGNSVSSDLSSSSLDAGLSPSSSSMRSGSLATVAFKSSRELSSHRSHGAAGVPPFRTFGHDHVAVRVAGLIAAANGLRARVQCHENAAKAHLRHGGARAALTSVSAAGVAAHTWVESSHALQKAFGKTHPEAVASATLGVNDTRC</sequence>
<dbReference type="KEGG" id="mpp:MICPUCDRAFT_69747"/>
<proteinExistence type="predicted"/>
<dbReference type="GeneID" id="9684744"/>
<gene>
    <name evidence="4" type="ORF">MICPUCDRAFT_69747</name>
</gene>
<dbReference type="EMBL" id="GG663740">
    <property type="protein sequence ID" value="EEH56436.1"/>
    <property type="molecule type" value="Genomic_DNA"/>
</dbReference>
<dbReference type="GO" id="GO:0005737">
    <property type="term" value="C:cytoplasm"/>
    <property type="evidence" value="ECO:0007669"/>
    <property type="project" value="TreeGrafter"/>
</dbReference>
<feature type="compositionally biased region" description="Gly residues" evidence="3">
    <location>
        <begin position="446"/>
        <end position="460"/>
    </location>
</feature>
<organism evidence="5">
    <name type="scientific">Micromonas pusilla (strain CCMP1545)</name>
    <name type="common">Picoplanktonic green alga</name>
    <dbReference type="NCBI Taxonomy" id="564608"/>
    <lineage>
        <taxon>Eukaryota</taxon>
        <taxon>Viridiplantae</taxon>
        <taxon>Chlorophyta</taxon>
        <taxon>Mamiellophyceae</taxon>
        <taxon>Mamiellales</taxon>
        <taxon>Mamiellaceae</taxon>
        <taxon>Micromonas</taxon>
    </lineage>
</organism>
<feature type="non-terminal residue" evidence="4">
    <location>
        <position position="833"/>
    </location>
</feature>
<evidence type="ECO:0000313" key="4">
    <source>
        <dbReference type="EMBL" id="EEH56436.1"/>
    </source>
</evidence>
<feature type="compositionally biased region" description="Low complexity" evidence="3">
    <location>
        <begin position="672"/>
        <end position="714"/>
    </location>
</feature>
<feature type="region of interest" description="Disordered" evidence="3">
    <location>
        <begin position="643"/>
        <end position="714"/>
    </location>
</feature>
<protein>
    <submittedName>
        <fullName evidence="4">Predicted protein</fullName>
    </submittedName>
</protein>
<dbReference type="RefSeq" id="XP_003059304.1">
    <property type="nucleotide sequence ID" value="XM_003059258.1"/>
</dbReference>
<reference evidence="4 5" key="1">
    <citation type="journal article" date="2009" name="Science">
        <title>Green evolution and dynamic adaptations revealed by genomes of the marine picoeukaryotes Micromonas.</title>
        <authorList>
            <person name="Worden A.Z."/>
            <person name="Lee J.H."/>
            <person name="Mock T."/>
            <person name="Rouze P."/>
            <person name="Simmons M.P."/>
            <person name="Aerts A.L."/>
            <person name="Allen A.E."/>
            <person name="Cuvelier M.L."/>
            <person name="Derelle E."/>
            <person name="Everett M.V."/>
            <person name="Foulon E."/>
            <person name="Grimwood J."/>
            <person name="Gundlach H."/>
            <person name="Henrissat B."/>
            <person name="Napoli C."/>
            <person name="McDonald S.M."/>
            <person name="Parker M.S."/>
            <person name="Rombauts S."/>
            <person name="Salamov A."/>
            <person name="Von Dassow P."/>
            <person name="Badger J.H."/>
            <person name="Coutinho P.M."/>
            <person name="Demir E."/>
            <person name="Dubchak I."/>
            <person name="Gentemann C."/>
            <person name="Eikrem W."/>
            <person name="Gready J.E."/>
            <person name="John U."/>
            <person name="Lanier W."/>
            <person name="Lindquist E.A."/>
            <person name="Lucas S."/>
            <person name="Mayer K.F."/>
            <person name="Moreau H."/>
            <person name="Not F."/>
            <person name="Otillar R."/>
            <person name="Panaud O."/>
            <person name="Pangilinan J."/>
            <person name="Paulsen I."/>
            <person name="Piegu B."/>
            <person name="Poliakov A."/>
            <person name="Robbens S."/>
            <person name="Schmutz J."/>
            <person name="Toulza E."/>
            <person name="Wyss T."/>
            <person name="Zelensky A."/>
            <person name="Zhou K."/>
            <person name="Armbrust E.V."/>
            <person name="Bhattacharya D."/>
            <person name="Goodenough U.W."/>
            <person name="Van de Peer Y."/>
            <person name="Grigoriev I.V."/>
        </authorList>
    </citation>
    <scope>NUCLEOTIDE SEQUENCE [LARGE SCALE GENOMIC DNA]</scope>
    <source>
        <strain evidence="4 5">CCMP1545</strain>
    </source>
</reference>
<dbReference type="GO" id="GO:0004016">
    <property type="term" value="F:adenylate cyclase activity"/>
    <property type="evidence" value="ECO:0007669"/>
    <property type="project" value="TreeGrafter"/>
</dbReference>
<evidence type="ECO:0000256" key="2">
    <source>
        <dbReference type="ARBA" id="ARBA00022840"/>
    </source>
</evidence>
<keyword evidence="1" id="KW-0547">Nucleotide-binding</keyword>
<evidence type="ECO:0000256" key="1">
    <source>
        <dbReference type="ARBA" id="ARBA00022741"/>
    </source>
</evidence>
<dbReference type="PANTHER" id="PTHR16305">
    <property type="entry name" value="TESTICULAR SOLUBLE ADENYLYL CYCLASE"/>
    <property type="match status" value="1"/>
</dbReference>
<feature type="region of interest" description="Disordered" evidence="3">
    <location>
        <begin position="216"/>
        <end position="274"/>
    </location>
</feature>
<feature type="compositionally biased region" description="Basic and acidic residues" evidence="3">
    <location>
        <begin position="216"/>
        <end position="227"/>
    </location>
</feature>
<name>C1MV37_MICPC</name>
<dbReference type="Proteomes" id="UP000001876">
    <property type="component" value="Unassembled WGS sequence"/>
</dbReference>
<accession>C1MV37</accession>
<evidence type="ECO:0000313" key="5">
    <source>
        <dbReference type="Proteomes" id="UP000001876"/>
    </source>
</evidence>
<feature type="region of interest" description="Disordered" evidence="3">
    <location>
        <begin position="415"/>
        <end position="463"/>
    </location>
</feature>